<protein>
    <submittedName>
        <fullName evidence="2">Uncharacterized protein</fullName>
    </submittedName>
</protein>
<name>A0A6H1Z918_9ZZZZ</name>
<sequence length="178" mass="20127">MGTTYYMVCNEKKTYVVLDKFYTGAFLDSDRPQDFFRTMAEARDSDGRWKNWEVIEAFKAVAFAKDFGEYGIEFVTEHMWCPDGDDDEEWKELLSDPRLPRGNSEQLDLSGTSAPTRAIINTPYGEVYLDVQQGGINVFSDISGLRVDFRFKRSGERGEAPQVEEKAPALGAAPKVTP</sequence>
<dbReference type="EMBL" id="MT143971">
    <property type="protein sequence ID" value="QJA43952.1"/>
    <property type="molecule type" value="Genomic_DNA"/>
</dbReference>
<accession>A0A6H1Z918</accession>
<dbReference type="AlphaFoldDB" id="A0A6H1Z918"/>
<reference evidence="2" key="1">
    <citation type="submission" date="2020-03" db="EMBL/GenBank/DDBJ databases">
        <title>The deep terrestrial virosphere.</title>
        <authorList>
            <person name="Holmfeldt K."/>
            <person name="Nilsson E."/>
            <person name="Simone D."/>
            <person name="Lopez-Fernandez M."/>
            <person name="Wu X."/>
            <person name="de Brujin I."/>
            <person name="Lundin D."/>
            <person name="Andersson A."/>
            <person name="Bertilsson S."/>
            <person name="Dopson M."/>
        </authorList>
    </citation>
    <scope>NUCLEOTIDE SEQUENCE</scope>
    <source>
        <strain evidence="2">TM448A00064</strain>
        <strain evidence="3">TM448B00061</strain>
    </source>
</reference>
<evidence type="ECO:0000256" key="1">
    <source>
        <dbReference type="SAM" id="MobiDB-lite"/>
    </source>
</evidence>
<evidence type="ECO:0000313" key="2">
    <source>
        <dbReference type="EMBL" id="QJA43952.1"/>
    </source>
</evidence>
<organism evidence="2">
    <name type="scientific">viral metagenome</name>
    <dbReference type="NCBI Taxonomy" id="1070528"/>
    <lineage>
        <taxon>unclassified sequences</taxon>
        <taxon>metagenomes</taxon>
        <taxon>organismal metagenomes</taxon>
    </lineage>
</organism>
<proteinExistence type="predicted"/>
<feature type="compositionally biased region" description="Basic and acidic residues" evidence="1">
    <location>
        <begin position="155"/>
        <end position="167"/>
    </location>
</feature>
<feature type="region of interest" description="Disordered" evidence="1">
    <location>
        <begin position="155"/>
        <end position="178"/>
    </location>
</feature>
<evidence type="ECO:0000313" key="3">
    <source>
        <dbReference type="EMBL" id="QJH93520.1"/>
    </source>
</evidence>
<gene>
    <name evidence="2" type="ORF">TM448A00064_0131</name>
    <name evidence="3" type="ORF">TM448B00061_0140</name>
</gene>
<dbReference type="EMBL" id="MT144588">
    <property type="protein sequence ID" value="QJH93520.1"/>
    <property type="molecule type" value="Genomic_DNA"/>
</dbReference>